<dbReference type="OrthoDB" id="202537at2759"/>
<dbReference type="Proteomes" id="UP000310189">
    <property type="component" value="Unassembled WGS sequence"/>
</dbReference>
<dbReference type="Gene3D" id="2.60.120.560">
    <property type="entry name" value="Exo-inulinase, domain 1"/>
    <property type="match status" value="1"/>
</dbReference>
<evidence type="ECO:0000259" key="5">
    <source>
        <dbReference type="Pfam" id="PF00251"/>
    </source>
</evidence>
<reference evidence="7 8" key="1">
    <citation type="submission" date="2019-03" db="EMBL/GenBank/DDBJ databases">
        <title>Sequencing 23 genomes of Wallemia ichthyophaga.</title>
        <authorList>
            <person name="Gostincar C."/>
        </authorList>
    </citation>
    <scope>NUCLEOTIDE SEQUENCE [LARGE SCALE GENOMIC DNA]</scope>
    <source>
        <strain evidence="7 8">EXF-5753</strain>
    </source>
</reference>
<name>A0A4T0FMQ3_9BASI</name>
<protein>
    <recommendedName>
        <fullName evidence="9">Glycosyl hydrolase family 32 N-terminal domain-containing protein</fullName>
    </recommendedName>
</protein>
<comment type="similarity">
    <text evidence="1 4">Belongs to the glycosyl hydrolase 32 family.</text>
</comment>
<sequence>MKIPYSTLTSASLLAGRAADMQCLGSSTGEPLAEGTYNEPLRPQVHYTPSENFSNDPNGLIYANNLYHVYHQWNAHENKPGYQNWGHATSEDLVHWKLHPPAITPDSEEGPFIFSGSAVIDVNNTSGVFNDTTAPENRMVALYTSATDEKQTQNLAYSTDGGYSYTKRPGPVIDLNNTQFRDPKVFWYEAGSKWVMIVSLASQHEMIIYESANLIDWTETSRFGNVGQLGYEYECPDLFPVKVEGSDEEKWVLITSVNPGAIRGGGSGTSYFIGDFDGKAFTPMDLTVREMDFGFDNYAGVTFNNVPDEKRLWMGWNSNWLYTGQVPTEPWRSALSLIHELSLTKVNLTHQQETLMLRHTPVDLSSLASLVKQTTTPMSSDSIDFPSDGAIDFTADLAMTSSSSDSASKSASRITIESEDGQNSIEIGVQFADHIAYINRGNAGWSNAVFGNVAATSITIPEDEQKVRVRAIVDHSQLEVFVQDGIHLASMAFFFEDGRVPARLRYTNDEGVVTESFKLEALKSIWQC</sequence>
<keyword evidence="8" id="KW-1185">Reference proteome</keyword>
<dbReference type="EMBL" id="SPNW01000043">
    <property type="protein sequence ID" value="TIA88066.1"/>
    <property type="molecule type" value="Genomic_DNA"/>
</dbReference>
<comment type="caution">
    <text evidence="7">The sequence shown here is derived from an EMBL/GenBank/DDBJ whole genome shotgun (WGS) entry which is preliminary data.</text>
</comment>
<accession>A0A4T0FMQ3</accession>
<evidence type="ECO:0000256" key="1">
    <source>
        <dbReference type="ARBA" id="ARBA00009902"/>
    </source>
</evidence>
<evidence type="ECO:0000256" key="3">
    <source>
        <dbReference type="ARBA" id="ARBA00023295"/>
    </source>
</evidence>
<dbReference type="GO" id="GO:0000324">
    <property type="term" value="C:fungal-type vacuole"/>
    <property type="evidence" value="ECO:0007669"/>
    <property type="project" value="TreeGrafter"/>
</dbReference>
<dbReference type="Pfam" id="PF00251">
    <property type="entry name" value="Glyco_hydro_32N"/>
    <property type="match status" value="1"/>
</dbReference>
<feature type="domain" description="Glycosyl hydrolase family 32 N-terminal" evidence="5">
    <location>
        <begin position="46"/>
        <end position="348"/>
    </location>
</feature>
<evidence type="ECO:0000313" key="7">
    <source>
        <dbReference type="EMBL" id="TIA88066.1"/>
    </source>
</evidence>
<dbReference type="InterPro" id="IPR001362">
    <property type="entry name" value="Glyco_hydro_32"/>
</dbReference>
<evidence type="ECO:0000259" key="6">
    <source>
        <dbReference type="Pfam" id="PF08244"/>
    </source>
</evidence>
<dbReference type="InterPro" id="IPR013148">
    <property type="entry name" value="Glyco_hydro_32_N"/>
</dbReference>
<dbReference type="GO" id="GO:0005987">
    <property type="term" value="P:sucrose catabolic process"/>
    <property type="evidence" value="ECO:0007669"/>
    <property type="project" value="TreeGrafter"/>
</dbReference>
<dbReference type="InterPro" id="IPR013189">
    <property type="entry name" value="Glyco_hydro_32_C"/>
</dbReference>
<organism evidence="7 8">
    <name type="scientific">Wallemia hederae</name>
    <dbReference type="NCBI Taxonomy" id="1540922"/>
    <lineage>
        <taxon>Eukaryota</taxon>
        <taxon>Fungi</taxon>
        <taxon>Dikarya</taxon>
        <taxon>Basidiomycota</taxon>
        <taxon>Wallemiomycotina</taxon>
        <taxon>Wallemiomycetes</taxon>
        <taxon>Wallemiales</taxon>
        <taxon>Wallemiaceae</taxon>
        <taxon>Wallemia</taxon>
    </lineage>
</organism>
<dbReference type="CDD" id="cd18622">
    <property type="entry name" value="GH32_Inu-like"/>
    <property type="match status" value="1"/>
</dbReference>
<feature type="domain" description="Glycosyl hydrolase family 32 C-terminal" evidence="6">
    <location>
        <begin position="372"/>
        <end position="496"/>
    </location>
</feature>
<dbReference type="SUPFAM" id="SSF49899">
    <property type="entry name" value="Concanavalin A-like lectins/glucanases"/>
    <property type="match status" value="1"/>
</dbReference>
<dbReference type="Gene3D" id="2.115.10.20">
    <property type="entry name" value="Glycosyl hydrolase domain, family 43"/>
    <property type="match status" value="1"/>
</dbReference>
<dbReference type="InterPro" id="IPR013320">
    <property type="entry name" value="ConA-like_dom_sf"/>
</dbReference>
<proteinExistence type="inferred from homology"/>
<dbReference type="SUPFAM" id="SSF75005">
    <property type="entry name" value="Arabinanase/levansucrase/invertase"/>
    <property type="match status" value="1"/>
</dbReference>
<dbReference type="Pfam" id="PF08244">
    <property type="entry name" value="Glyco_hydro_32C"/>
    <property type="match status" value="1"/>
</dbReference>
<evidence type="ECO:0008006" key="9">
    <source>
        <dbReference type="Google" id="ProtNLM"/>
    </source>
</evidence>
<dbReference type="AlphaFoldDB" id="A0A4T0FMQ3"/>
<dbReference type="InterPro" id="IPR023296">
    <property type="entry name" value="Glyco_hydro_beta-prop_sf"/>
</dbReference>
<keyword evidence="3 4" id="KW-0326">Glycosidase</keyword>
<dbReference type="PANTHER" id="PTHR42800:SF2">
    <property type="entry name" value="INVERTASE-RELATED"/>
    <property type="match status" value="1"/>
</dbReference>
<evidence type="ECO:0000256" key="2">
    <source>
        <dbReference type="ARBA" id="ARBA00022801"/>
    </source>
</evidence>
<gene>
    <name evidence="7" type="ORF">E3P99_02797</name>
</gene>
<evidence type="ECO:0000313" key="8">
    <source>
        <dbReference type="Proteomes" id="UP000310189"/>
    </source>
</evidence>
<dbReference type="PANTHER" id="PTHR42800">
    <property type="entry name" value="EXOINULINASE INUD (AFU_ORTHOLOGUE AFUA_5G00480)"/>
    <property type="match status" value="1"/>
</dbReference>
<keyword evidence="2 4" id="KW-0378">Hydrolase</keyword>
<dbReference type="GO" id="GO:0004575">
    <property type="term" value="F:sucrose alpha-glucosidase activity"/>
    <property type="evidence" value="ECO:0007669"/>
    <property type="project" value="TreeGrafter"/>
</dbReference>
<evidence type="ECO:0000256" key="4">
    <source>
        <dbReference type="RuleBase" id="RU362110"/>
    </source>
</evidence>
<dbReference type="SMART" id="SM00640">
    <property type="entry name" value="Glyco_32"/>
    <property type="match status" value="1"/>
</dbReference>